<sequence length="105" mass="11749">MALTLESELADLKVKELIKEISVDYTKTKSLDEAIAVIRDFLLHLPDEQIEATEAAAFIKYLGAPSDKVDLKFRKPDCVEIVGSYRLKAVAKPFVNVDLAVRMPK</sequence>
<name>A0AA38FSN0_TAXCH</name>
<evidence type="ECO:0000256" key="1">
    <source>
        <dbReference type="RuleBase" id="RU364032"/>
    </source>
</evidence>
<comment type="similarity">
    <text evidence="1">Belongs to the NRAP family.</text>
</comment>
<reference evidence="2 3" key="1">
    <citation type="journal article" date="2021" name="Nat. Plants">
        <title>The Taxus genome provides insights into paclitaxel biosynthesis.</title>
        <authorList>
            <person name="Xiong X."/>
            <person name="Gou J."/>
            <person name="Liao Q."/>
            <person name="Li Y."/>
            <person name="Zhou Q."/>
            <person name="Bi G."/>
            <person name="Li C."/>
            <person name="Du R."/>
            <person name="Wang X."/>
            <person name="Sun T."/>
            <person name="Guo L."/>
            <person name="Liang H."/>
            <person name="Lu P."/>
            <person name="Wu Y."/>
            <person name="Zhang Z."/>
            <person name="Ro D.K."/>
            <person name="Shang Y."/>
            <person name="Huang S."/>
            <person name="Yan J."/>
        </authorList>
    </citation>
    <scope>NUCLEOTIDE SEQUENCE [LARGE SCALE GENOMIC DNA]</scope>
    <source>
        <strain evidence="2">Ta-2019</strain>
    </source>
</reference>
<organism evidence="2 3">
    <name type="scientific">Taxus chinensis</name>
    <name type="common">Chinese yew</name>
    <name type="synonym">Taxus wallichiana var. chinensis</name>
    <dbReference type="NCBI Taxonomy" id="29808"/>
    <lineage>
        <taxon>Eukaryota</taxon>
        <taxon>Viridiplantae</taxon>
        <taxon>Streptophyta</taxon>
        <taxon>Embryophyta</taxon>
        <taxon>Tracheophyta</taxon>
        <taxon>Spermatophyta</taxon>
        <taxon>Pinopsida</taxon>
        <taxon>Pinidae</taxon>
        <taxon>Conifers II</taxon>
        <taxon>Cupressales</taxon>
        <taxon>Taxaceae</taxon>
        <taxon>Taxus</taxon>
    </lineage>
</organism>
<dbReference type="EMBL" id="JAHRHJ020000007">
    <property type="protein sequence ID" value="KAH9309821.1"/>
    <property type="molecule type" value="Genomic_DNA"/>
</dbReference>
<evidence type="ECO:0000313" key="2">
    <source>
        <dbReference type="EMBL" id="KAH9309821.1"/>
    </source>
</evidence>
<gene>
    <name evidence="2" type="ORF">KI387_037732</name>
</gene>
<dbReference type="GO" id="GO:0034456">
    <property type="term" value="C:UTP-C complex"/>
    <property type="evidence" value="ECO:0007669"/>
    <property type="project" value="TreeGrafter"/>
</dbReference>
<dbReference type="GO" id="GO:0006364">
    <property type="term" value="P:rRNA processing"/>
    <property type="evidence" value="ECO:0007669"/>
    <property type="project" value="TreeGrafter"/>
</dbReference>
<dbReference type="InterPro" id="IPR005554">
    <property type="entry name" value="NOL6/Upt22"/>
</dbReference>
<dbReference type="OMA" id="PKCYLRN"/>
<comment type="subcellular location">
    <subcellularLocation>
        <location evidence="1">Nucleus</location>
        <location evidence="1">Nucleolus</location>
    </subcellularLocation>
</comment>
<keyword evidence="3" id="KW-1185">Reference proteome</keyword>
<accession>A0AA38FSN0</accession>
<feature type="non-terminal residue" evidence="2">
    <location>
        <position position="1"/>
    </location>
</feature>
<dbReference type="Proteomes" id="UP000824469">
    <property type="component" value="Unassembled WGS sequence"/>
</dbReference>
<dbReference type="GO" id="GO:0003723">
    <property type="term" value="F:RNA binding"/>
    <property type="evidence" value="ECO:0007669"/>
    <property type="project" value="UniProtKB-KW"/>
</dbReference>
<dbReference type="GO" id="GO:0032545">
    <property type="term" value="C:CURI complex"/>
    <property type="evidence" value="ECO:0007669"/>
    <property type="project" value="TreeGrafter"/>
</dbReference>
<protein>
    <submittedName>
        <fullName evidence="2">Uncharacterized protein</fullName>
    </submittedName>
</protein>
<dbReference type="AlphaFoldDB" id="A0AA38FSN0"/>
<evidence type="ECO:0000313" key="3">
    <source>
        <dbReference type="Proteomes" id="UP000824469"/>
    </source>
</evidence>
<comment type="caution">
    <text evidence="2">The sequence shown here is derived from an EMBL/GenBank/DDBJ whole genome shotgun (WGS) entry which is preliminary data.</text>
</comment>
<dbReference type="PANTHER" id="PTHR17972">
    <property type="entry name" value="NUCLEOLAR RNA-ASSOCIATED PROTEIN"/>
    <property type="match status" value="1"/>
</dbReference>
<keyword evidence="1" id="KW-0694">RNA-binding</keyword>
<dbReference type="GO" id="GO:0006409">
    <property type="term" value="P:tRNA export from nucleus"/>
    <property type="evidence" value="ECO:0007669"/>
    <property type="project" value="TreeGrafter"/>
</dbReference>
<dbReference type="GO" id="GO:0032040">
    <property type="term" value="C:small-subunit processome"/>
    <property type="evidence" value="ECO:0007669"/>
    <property type="project" value="TreeGrafter"/>
</dbReference>
<dbReference type="PANTHER" id="PTHR17972:SF0">
    <property type="entry name" value="NUCLEOLAR PROTEIN 6"/>
    <property type="match status" value="1"/>
</dbReference>
<keyword evidence="1" id="KW-0539">Nucleus</keyword>
<proteinExistence type="inferred from homology"/>